<dbReference type="Proteomes" id="UP001174936">
    <property type="component" value="Unassembled WGS sequence"/>
</dbReference>
<keyword evidence="3" id="KW-1185">Reference proteome</keyword>
<evidence type="ECO:0000313" key="3">
    <source>
        <dbReference type="Proteomes" id="UP001174936"/>
    </source>
</evidence>
<evidence type="ECO:0008006" key="4">
    <source>
        <dbReference type="Google" id="ProtNLM"/>
    </source>
</evidence>
<name>A0AA39XZ20_9PEZI</name>
<proteinExistence type="inferred from homology"/>
<comment type="caution">
    <text evidence="2">The sequence shown here is derived from an EMBL/GenBank/DDBJ whole genome shotgun (WGS) entry which is preliminary data.</text>
</comment>
<dbReference type="GO" id="GO:0016491">
    <property type="term" value="F:oxidoreductase activity"/>
    <property type="evidence" value="ECO:0007669"/>
    <property type="project" value="InterPro"/>
</dbReference>
<dbReference type="PANTHER" id="PTHR34598:SF3">
    <property type="entry name" value="OXIDOREDUCTASE AN1597"/>
    <property type="match status" value="1"/>
</dbReference>
<accession>A0AA39XZ20</accession>
<dbReference type="AlphaFoldDB" id="A0AA39XZ20"/>
<dbReference type="PANTHER" id="PTHR34598">
    <property type="entry name" value="BLL6449 PROTEIN"/>
    <property type="match status" value="1"/>
</dbReference>
<dbReference type="EMBL" id="JAULSV010000006">
    <property type="protein sequence ID" value="KAK0642176.1"/>
    <property type="molecule type" value="Genomic_DNA"/>
</dbReference>
<evidence type="ECO:0000256" key="1">
    <source>
        <dbReference type="ARBA" id="ARBA00023604"/>
    </source>
</evidence>
<evidence type="ECO:0000313" key="2">
    <source>
        <dbReference type="EMBL" id="KAK0642176.1"/>
    </source>
</evidence>
<reference evidence="2" key="1">
    <citation type="submission" date="2023-06" db="EMBL/GenBank/DDBJ databases">
        <title>Genome-scale phylogeny and comparative genomics of the fungal order Sordariales.</title>
        <authorList>
            <consortium name="Lawrence Berkeley National Laboratory"/>
            <person name="Hensen N."/>
            <person name="Bonometti L."/>
            <person name="Westerberg I."/>
            <person name="Brannstrom I.O."/>
            <person name="Guillou S."/>
            <person name="Cros-Aarteil S."/>
            <person name="Calhoun S."/>
            <person name="Haridas S."/>
            <person name="Kuo A."/>
            <person name="Mondo S."/>
            <person name="Pangilinan J."/>
            <person name="Riley R."/>
            <person name="Labutti K."/>
            <person name="Andreopoulos B."/>
            <person name="Lipzen A."/>
            <person name="Chen C."/>
            <person name="Yanf M."/>
            <person name="Daum C."/>
            <person name="Ng V."/>
            <person name="Clum A."/>
            <person name="Steindorff A."/>
            <person name="Ohm R."/>
            <person name="Martin F."/>
            <person name="Silar P."/>
            <person name="Natvig D."/>
            <person name="Lalanne C."/>
            <person name="Gautier V."/>
            <person name="Ament-Velasquez S.L."/>
            <person name="Kruys A."/>
            <person name="Hutchinson M.I."/>
            <person name="Powell A.J."/>
            <person name="Barry K."/>
            <person name="Miller A.N."/>
            <person name="Grigoriev I.V."/>
            <person name="Debuchy R."/>
            <person name="Gladieux P."/>
            <person name="Thoren M.H."/>
            <person name="Johannesson H."/>
        </authorList>
    </citation>
    <scope>NUCLEOTIDE SEQUENCE</scope>
    <source>
        <strain evidence="2">SMH2532-1</strain>
    </source>
</reference>
<sequence>MKFSIEYILRTRPTRPDAAPELVMLLVHPLVPKHASFQMTVTSNINYTAPLPLYDVEKPYYSNVPAPDGRQSNQVAWTYADIQFHDIRGCLDEFKLDVNGFEVFQFGEEAGDETSKFGTDLQIETDYYPLVERMLKARFGDVRVVIFDHTVRRRRTAEDLQRVGDSIRATRQPSLSAHCDQTILSGENRIKLHMGAAAKDLLGGRCRIVNVWRPLFGPLEDCPLTFCDWRSVDMTRDYKAADLIFPHYIGEQYLVTHHSDHKWHFLSGQQTNEFTLLKCWGNRVDVARCVAHTSFFNPNAPEGSRLRESIELRCMVFGG</sequence>
<dbReference type="NCBIfam" id="NF041278">
    <property type="entry name" value="CmcJ_NvfI_EfuI"/>
    <property type="match status" value="1"/>
</dbReference>
<gene>
    <name evidence="2" type="ORF">B0T16DRAFT_421139</name>
</gene>
<protein>
    <recommendedName>
        <fullName evidence="4">Methyltransferase</fullName>
    </recommendedName>
</protein>
<organism evidence="2 3">
    <name type="scientific">Cercophora newfieldiana</name>
    <dbReference type="NCBI Taxonomy" id="92897"/>
    <lineage>
        <taxon>Eukaryota</taxon>
        <taxon>Fungi</taxon>
        <taxon>Dikarya</taxon>
        <taxon>Ascomycota</taxon>
        <taxon>Pezizomycotina</taxon>
        <taxon>Sordariomycetes</taxon>
        <taxon>Sordariomycetidae</taxon>
        <taxon>Sordariales</taxon>
        <taxon>Lasiosphaeriaceae</taxon>
        <taxon>Cercophora</taxon>
    </lineage>
</organism>
<dbReference type="InterPro" id="IPR044053">
    <property type="entry name" value="AsaB-like"/>
</dbReference>
<comment type="similarity">
    <text evidence="1">Belongs to the asaB hydroxylase/desaturase family.</text>
</comment>